<sequence>MAGLGAATTLLKLGCSDFALIEAQNKPGGRIHTLKLDDNILELGAQWIHGRDNPLYELAREHDLLSEVTSEEGLGLYIRDNGEVIDGDIVKRVDFEVGRILAECEEFLRASDYPNSVGEYMEARFAQYLQECQDSDDVKNIKQDLFDWHVRFQIIDNSCRDLNQLSAKGWGQYICIDDKAHMNLKCGFDDLVAVLVDSLPKNSLFLSTPVAAIQRASSTFDTNRIICDNGTTITCDYMIITPSLGVLKRLKITPPLPAEHSQSITDLGFYGIGKIFLVFDHKWWSEEGFQFVWGRNSHLDDESSWVKYITGFDPVVHGRNVLVGWVGGEGVKVMENLSDEDVGIHCTNLLRRFISDRTIPNPIKVVRTRWCSNPWVLGGYSHITPACDRSGSGMHKLSEPIFIDGKPRILIAGEATHPSHYSTIHGAFESGQQQAKFLAQYLMKNSKL</sequence>
<evidence type="ECO:0000313" key="2">
    <source>
        <dbReference type="EMBL" id="KAJ3666729.1"/>
    </source>
</evidence>
<protein>
    <recommendedName>
        <fullName evidence="1">Amine oxidase domain-containing protein</fullName>
    </recommendedName>
</protein>
<feature type="domain" description="Amine oxidase" evidence="1">
    <location>
        <begin position="1"/>
        <end position="435"/>
    </location>
</feature>
<dbReference type="Pfam" id="PF01593">
    <property type="entry name" value="Amino_oxidase"/>
    <property type="match status" value="1"/>
</dbReference>
<dbReference type="PANTHER" id="PTHR10742">
    <property type="entry name" value="FLAVIN MONOAMINE OXIDASE"/>
    <property type="match status" value="1"/>
</dbReference>
<proteinExistence type="predicted"/>
<dbReference type="SUPFAM" id="SSF54373">
    <property type="entry name" value="FAD-linked reductases, C-terminal domain"/>
    <property type="match status" value="1"/>
</dbReference>
<dbReference type="EMBL" id="JALNTZ010000001">
    <property type="protein sequence ID" value="KAJ3666729.1"/>
    <property type="molecule type" value="Genomic_DNA"/>
</dbReference>
<reference evidence="2" key="1">
    <citation type="journal article" date="2023" name="G3 (Bethesda)">
        <title>Whole genome assemblies of Zophobas morio and Tenebrio molitor.</title>
        <authorList>
            <person name="Kaur S."/>
            <person name="Stinson S.A."/>
            <person name="diCenzo G.C."/>
        </authorList>
    </citation>
    <scope>NUCLEOTIDE SEQUENCE</scope>
    <source>
        <strain evidence="2">QUZm001</strain>
    </source>
</reference>
<dbReference type="InterPro" id="IPR002937">
    <property type="entry name" value="Amino_oxidase"/>
</dbReference>
<evidence type="ECO:0000259" key="1">
    <source>
        <dbReference type="Pfam" id="PF01593"/>
    </source>
</evidence>
<keyword evidence="3" id="KW-1185">Reference proteome</keyword>
<gene>
    <name evidence="2" type="ORF">Zmor_002161</name>
</gene>
<dbReference type="AlphaFoldDB" id="A0AA38MT81"/>
<dbReference type="SUPFAM" id="SSF51905">
    <property type="entry name" value="FAD/NAD(P)-binding domain"/>
    <property type="match status" value="1"/>
</dbReference>
<accession>A0AA38MT81</accession>
<dbReference type="GO" id="GO:0046592">
    <property type="term" value="F:polyamine oxidase activity"/>
    <property type="evidence" value="ECO:0007669"/>
    <property type="project" value="TreeGrafter"/>
</dbReference>
<organism evidence="2 3">
    <name type="scientific">Zophobas morio</name>
    <dbReference type="NCBI Taxonomy" id="2755281"/>
    <lineage>
        <taxon>Eukaryota</taxon>
        <taxon>Metazoa</taxon>
        <taxon>Ecdysozoa</taxon>
        <taxon>Arthropoda</taxon>
        <taxon>Hexapoda</taxon>
        <taxon>Insecta</taxon>
        <taxon>Pterygota</taxon>
        <taxon>Neoptera</taxon>
        <taxon>Endopterygota</taxon>
        <taxon>Coleoptera</taxon>
        <taxon>Polyphaga</taxon>
        <taxon>Cucujiformia</taxon>
        <taxon>Tenebrionidae</taxon>
        <taxon>Zophobas</taxon>
    </lineage>
</organism>
<comment type="caution">
    <text evidence="2">The sequence shown here is derived from an EMBL/GenBank/DDBJ whole genome shotgun (WGS) entry which is preliminary data.</text>
</comment>
<dbReference type="PANTHER" id="PTHR10742:SF416">
    <property type="entry name" value="SPERMINE OXIDASE"/>
    <property type="match status" value="1"/>
</dbReference>
<dbReference type="Proteomes" id="UP001168821">
    <property type="component" value="Unassembled WGS sequence"/>
</dbReference>
<name>A0AA38MT81_9CUCU</name>
<dbReference type="InterPro" id="IPR036188">
    <property type="entry name" value="FAD/NAD-bd_sf"/>
</dbReference>
<evidence type="ECO:0000313" key="3">
    <source>
        <dbReference type="Proteomes" id="UP001168821"/>
    </source>
</evidence>
<dbReference type="Gene3D" id="3.90.660.10">
    <property type="match status" value="1"/>
</dbReference>
<dbReference type="InterPro" id="IPR050281">
    <property type="entry name" value="Flavin_monoamine_oxidase"/>
</dbReference>
<dbReference type="Gene3D" id="3.50.50.60">
    <property type="entry name" value="FAD/NAD(P)-binding domain"/>
    <property type="match status" value="1"/>
</dbReference>